<dbReference type="Pfam" id="PF01551">
    <property type="entry name" value="Peptidase_M23"/>
    <property type="match status" value="1"/>
</dbReference>
<dbReference type="OrthoDB" id="9801052at2"/>
<dbReference type="KEGG" id="bbd:Belba_0605"/>
<dbReference type="eggNOG" id="COG0739">
    <property type="taxonomic scope" value="Bacteria"/>
</dbReference>
<dbReference type="PANTHER" id="PTHR21666">
    <property type="entry name" value="PEPTIDASE-RELATED"/>
    <property type="match status" value="1"/>
</dbReference>
<dbReference type="STRING" id="866536.Belba_0605"/>
<dbReference type="CDD" id="cd12797">
    <property type="entry name" value="M23_peptidase"/>
    <property type="match status" value="1"/>
</dbReference>
<dbReference type="SUPFAM" id="SSF51261">
    <property type="entry name" value="Duplicated hybrid motif"/>
    <property type="match status" value="1"/>
</dbReference>
<name>I3Z1Z4_BELBD</name>
<protein>
    <submittedName>
        <fullName evidence="2">Metalloendopeptidase-like membrane protein</fullName>
    </submittedName>
</protein>
<keyword evidence="3" id="KW-1185">Reference proteome</keyword>
<dbReference type="GO" id="GO:0004222">
    <property type="term" value="F:metalloendopeptidase activity"/>
    <property type="evidence" value="ECO:0007669"/>
    <property type="project" value="TreeGrafter"/>
</dbReference>
<dbReference type="Proteomes" id="UP000006050">
    <property type="component" value="Chromosome"/>
</dbReference>
<dbReference type="Gene3D" id="2.70.70.10">
    <property type="entry name" value="Glucose Permease (Domain IIA)"/>
    <property type="match status" value="1"/>
</dbReference>
<evidence type="ECO:0000313" key="2">
    <source>
        <dbReference type="EMBL" id="AFL83262.1"/>
    </source>
</evidence>
<dbReference type="HOGENOM" id="CLU_104232_0_0_10"/>
<dbReference type="EMBL" id="CP003281">
    <property type="protein sequence ID" value="AFL83262.1"/>
    <property type="molecule type" value="Genomic_DNA"/>
</dbReference>
<dbReference type="RefSeq" id="WP_014771273.1">
    <property type="nucleotide sequence ID" value="NC_018010.1"/>
</dbReference>
<proteinExistence type="predicted"/>
<evidence type="ECO:0000313" key="3">
    <source>
        <dbReference type="Proteomes" id="UP000006050"/>
    </source>
</evidence>
<evidence type="ECO:0000259" key="1">
    <source>
        <dbReference type="Pfam" id="PF01551"/>
    </source>
</evidence>
<reference evidence="3" key="1">
    <citation type="submission" date="2012-06" db="EMBL/GenBank/DDBJ databases">
        <title>The complete genome of Belliella baltica DSM 15883.</title>
        <authorList>
            <person name="Lucas S."/>
            <person name="Copeland A."/>
            <person name="Lapidus A."/>
            <person name="Goodwin L."/>
            <person name="Pitluck S."/>
            <person name="Peters L."/>
            <person name="Mikhailova N."/>
            <person name="Davenport K."/>
            <person name="Kyrpides N."/>
            <person name="Mavromatis K."/>
            <person name="Pagani I."/>
            <person name="Ivanova N."/>
            <person name="Ovchinnikova G."/>
            <person name="Zeytun A."/>
            <person name="Detter J.C."/>
            <person name="Han C."/>
            <person name="Land M."/>
            <person name="Hauser L."/>
            <person name="Markowitz V."/>
            <person name="Cheng J.-F."/>
            <person name="Hugenholtz P."/>
            <person name="Woyke T."/>
            <person name="Wu D."/>
            <person name="Tindall B."/>
            <person name="Pomrenke H."/>
            <person name="Brambilla E."/>
            <person name="Klenk H.-P."/>
            <person name="Eisen J.A."/>
        </authorList>
    </citation>
    <scope>NUCLEOTIDE SEQUENCE [LARGE SCALE GENOMIC DNA]</scope>
    <source>
        <strain evidence="3">DSM 15883 / CIP 108006 / LMG 21964 / BA134</strain>
    </source>
</reference>
<gene>
    <name evidence="2" type="ordered locus">Belba_0605</name>
</gene>
<dbReference type="PATRIC" id="fig|866536.3.peg.624"/>
<dbReference type="PANTHER" id="PTHR21666:SF270">
    <property type="entry name" value="MUREIN HYDROLASE ACTIVATOR ENVC"/>
    <property type="match status" value="1"/>
</dbReference>
<organism evidence="2 3">
    <name type="scientific">Belliella baltica (strain DSM 15883 / CIP 108006 / LMG 21964 / BA134)</name>
    <dbReference type="NCBI Taxonomy" id="866536"/>
    <lineage>
        <taxon>Bacteria</taxon>
        <taxon>Pseudomonadati</taxon>
        <taxon>Bacteroidota</taxon>
        <taxon>Cytophagia</taxon>
        <taxon>Cytophagales</taxon>
        <taxon>Cyclobacteriaceae</taxon>
        <taxon>Belliella</taxon>
    </lineage>
</organism>
<accession>I3Z1Z4</accession>
<dbReference type="InterPro" id="IPR011055">
    <property type="entry name" value="Dup_hybrid_motif"/>
</dbReference>
<dbReference type="InterPro" id="IPR016047">
    <property type="entry name" value="M23ase_b-sheet_dom"/>
</dbReference>
<sequence>MLNTLLDQIEVFPIMGTALDSANTMKLDFSPNNKTLETIDLGNTDAFNTYVFGILEQSSKTYGIGGYFEHRAIYRRSTVFATNEKAFRDIHLGVDIWAEAGHPVFAPLDGKIHSFQDNAGFGNYGPTIILEHQVETVTFYSLYGHLALSDLENLEVGQNINKGDLLCHLGPFPENGDWPPHLHFQLMWTMMGLVGDFPGVCSRAEMEKFQKICPDPNIIIGFKDED</sequence>
<dbReference type="InterPro" id="IPR050570">
    <property type="entry name" value="Cell_wall_metabolism_enzyme"/>
</dbReference>
<feature type="domain" description="M23ase beta-sheet core" evidence="1">
    <location>
        <begin position="90"/>
        <end position="188"/>
    </location>
</feature>
<dbReference type="AlphaFoldDB" id="I3Z1Z4"/>